<name>A0A6G9GTQ2_9ACTN</name>
<dbReference type="Pfam" id="PF01636">
    <property type="entry name" value="APH"/>
    <property type="match status" value="1"/>
</dbReference>
<accession>A0A6G9GTQ2</accession>
<proteinExistence type="predicted"/>
<dbReference type="PANTHER" id="PTHR21310:SF42">
    <property type="entry name" value="BIFUNCTIONAL AAC_APH"/>
    <property type="match status" value="1"/>
</dbReference>
<dbReference type="CDD" id="cd05155">
    <property type="entry name" value="APH_ChoK_like_1"/>
    <property type="match status" value="1"/>
</dbReference>
<feature type="domain" description="Aminoglycoside phosphotransferase" evidence="1">
    <location>
        <begin position="36"/>
        <end position="264"/>
    </location>
</feature>
<dbReference type="InterPro" id="IPR051678">
    <property type="entry name" value="AGP_Transferase"/>
</dbReference>
<dbReference type="GO" id="GO:0016740">
    <property type="term" value="F:transferase activity"/>
    <property type="evidence" value="ECO:0007669"/>
    <property type="project" value="UniProtKB-KW"/>
</dbReference>
<dbReference type="SUPFAM" id="SSF56112">
    <property type="entry name" value="Protein kinase-like (PK-like)"/>
    <property type="match status" value="1"/>
</dbReference>
<evidence type="ECO:0000313" key="2">
    <source>
        <dbReference type="EMBL" id="QIQ01642.1"/>
    </source>
</evidence>
<dbReference type="Gene3D" id="3.30.200.20">
    <property type="entry name" value="Phosphorylase Kinase, domain 1"/>
    <property type="match status" value="1"/>
</dbReference>
<dbReference type="InterPro" id="IPR011009">
    <property type="entry name" value="Kinase-like_dom_sf"/>
</dbReference>
<evidence type="ECO:0000259" key="1">
    <source>
        <dbReference type="Pfam" id="PF01636"/>
    </source>
</evidence>
<dbReference type="RefSeq" id="WP_167024081.1">
    <property type="nucleotide sequence ID" value="NZ_CP050177.1"/>
</dbReference>
<dbReference type="Proteomes" id="UP000501179">
    <property type="component" value="Chromosome"/>
</dbReference>
<evidence type="ECO:0000313" key="3">
    <source>
        <dbReference type="Proteomes" id="UP000501179"/>
    </source>
</evidence>
<keyword evidence="2" id="KW-0808">Transferase</keyword>
<dbReference type="PANTHER" id="PTHR21310">
    <property type="entry name" value="AMINOGLYCOSIDE PHOSPHOTRANSFERASE-RELATED-RELATED"/>
    <property type="match status" value="1"/>
</dbReference>
<dbReference type="EMBL" id="CP050177">
    <property type="protein sequence ID" value="QIQ01642.1"/>
    <property type="molecule type" value="Genomic_DNA"/>
</dbReference>
<reference evidence="2 3" key="1">
    <citation type="submission" date="2020-03" db="EMBL/GenBank/DDBJ databases">
        <title>A novel species.</title>
        <authorList>
            <person name="Gao J."/>
        </authorList>
    </citation>
    <scope>NUCLEOTIDE SEQUENCE [LARGE SCALE GENOMIC DNA]</scope>
    <source>
        <strain evidence="2 3">QMT-12</strain>
    </source>
</reference>
<dbReference type="AlphaFoldDB" id="A0A6G9GTQ2"/>
<protein>
    <submittedName>
        <fullName evidence="2">Aminoglycoside phosphotransferase family protein</fullName>
    </submittedName>
</protein>
<dbReference type="Gene3D" id="3.90.1200.10">
    <property type="match status" value="1"/>
</dbReference>
<organism evidence="2 3">
    <name type="scientific">Streptomyces liangshanensis</name>
    <dbReference type="NCBI Taxonomy" id="2717324"/>
    <lineage>
        <taxon>Bacteria</taxon>
        <taxon>Bacillati</taxon>
        <taxon>Actinomycetota</taxon>
        <taxon>Actinomycetes</taxon>
        <taxon>Kitasatosporales</taxon>
        <taxon>Streptomycetaceae</taxon>
        <taxon>Streptomyces</taxon>
    </lineage>
</organism>
<keyword evidence="3" id="KW-1185">Reference proteome</keyword>
<dbReference type="KEGG" id="slia:HA039_04480"/>
<gene>
    <name evidence="2" type="ORF">HA039_04480</name>
</gene>
<sequence>MRKDVYVYDLAGRLLAEQFPQWAGLPLTLLDPAGSDHVIFRLGADMAVRLPRGDWAAGQAEKEHRWLPLLAPGLPLALPVPLGLGKPSPETGYPWNWSVARWLDGTVPDAGTLDGPGRTRLRSVAYQLAGFLTALHHLPPANALLPGPHPDLVGESLHARDAGTRSAIAATADVFDAPAMTAAWDAALGAPPWSGQPLWFHGDFHTGNLLAGPDGRLSAVIDFGGLGLGDPACDLTIAYTLLGADARAAFRTARATDDATWARGLGWALSTGLNAYTTYAATHPLVAARTTRQVTQALTEFRRTA</sequence>
<dbReference type="InterPro" id="IPR002575">
    <property type="entry name" value="Aminoglycoside_PTrfase"/>
</dbReference>